<dbReference type="InterPro" id="IPR036388">
    <property type="entry name" value="WH-like_DNA-bd_sf"/>
</dbReference>
<dbReference type="GO" id="GO:0003700">
    <property type="term" value="F:DNA-binding transcription factor activity"/>
    <property type="evidence" value="ECO:0007669"/>
    <property type="project" value="InterPro"/>
</dbReference>
<dbReference type="PROSITE" id="PS50931">
    <property type="entry name" value="HTH_LYSR"/>
    <property type="match status" value="1"/>
</dbReference>
<organism evidence="7 8">
    <name type="scientific">Nocardia aurantia</name>
    <dbReference type="NCBI Taxonomy" id="2585199"/>
    <lineage>
        <taxon>Bacteria</taxon>
        <taxon>Bacillati</taxon>
        <taxon>Actinomycetota</taxon>
        <taxon>Actinomycetes</taxon>
        <taxon>Mycobacteriales</taxon>
        <taxon>Nocardiaceae</taxon>
        <taxon>Nocardia</taxon>
    </lineage>
</organism>
<dbReference type="Proteomes" id="UP000431401">
    <property type="component" value="Unassembled WGS sequence"/>
</dbReference>
<dbReference type="GO" id="GO:0003677">
    <property type="term" value="F:DNA binding"/>
    <property type="evidence" value="ECO:0007669"/>
    <property type="project" value="UniProtKB-KW"/>
</dbReference>
<keyword evidence="5" id="KW-0804">Transcription</keyword>
<reference evidence="7 8" key="1">
    <citation type="submission" date="2019-10" db="EMBL/GenBank/DDBJ databases">
        <title>Nocardia macrotermitis sp. nov. and Nocardia aurantia sp. nov., isolated from the gut of fungus growing-termite Macrotermes natalensis.</title>
        <authorList>
            <person name="Benndorf R."/>
            <person name="Schwitalla J."/>
            <person name="Martin K."/>
            <person name="De Beer W."/>
            <person name="Kaster A.-K."/>
            <person name="Vollmers J."/>
            <person name="Poulsen M."/>
            <person name="Beemelmanns C."/>
        </authorList>
    </citation>
    <scope>NUCLEOTIDE SEQUENCE [LARGE SCALE GENOMIC DNA]</scope>
    <source>
        <strain evidence="7 8">RB56</strain>
    </source>
</reference>
<dbReference type="FunFam" id="1.10.10.10:FF:000001">
    <property type="entry name" value="LysR family transcriptional regulator"/>
    <property type="match status" value="1"/>
</dbReference>
<keyword evidence="4" id="KW-0010">Activator</keyword>
<sequence length="313" mass="34317">MELRHFRYFVAVAECMSFTGAAARLYVSQPTLSQQIRGLERELGVRLFDRQPDGTRLTAAGLVFYERAQRILGKVDSAVADTRKAAPHLSELRIGVAGPLPDSIHFPVISAFAAAFPQVRLRCQELAIPEYEQPLLTGDIDVAFLRSPLDFDRVVGQPIVGGEPCAIAAPQGHPFWEADSVGVAEFLEQPLVNYSPKISRRPRLFWQLSGERNGAEPQFVGEHAATNAEITLSAGLNKVVIAGPATLGDGLTVSRFKLVELRGGPTCTTYVVRRRDDTRMLPATFCDFAHRIATELPSAHERPSFDPLAAADR</sequence>
<feature type="domain" description="HTH lysR-type" evidence="6">
    <location>
        <begin position="1"/>
        <end position="58"/>
    </location>
</feature>
<dbReference type="PANTHER" id="PTHR30346:SF0">
    <property type="entry name" value="HCA OPERON TRANSCRIPTIONAL ACTIVATOR HCAR"/>
    <property type="match status" value="1"/>
</dbReference>
<evidence type="ECO:0000313" key="8">
    <source>
        <dbReference type="Proteomes" id="UP000431401"/>
    </source>
</evidence>
<dbReference type="SUPFAM" id="SSF53850">
    <property type="entry name" value="Periplasmic binding protein-like II"/>
    <property type="match status" value="1"/>
</dbReference>
<dbReference type="InterPro" id="IPR036390">
    <property type="entry name" value="WH_DNA-bd_sf"/>
</dbReference>
<accession>A0A7K0DZ31</accession>
<dbReference type="EMBL" id="WEGI01000015">
    <property type="protein sequence ID" value="MQY30818.1"/>
    <property type="molecule type" value="Genomic_DNA"/>
</dbReference>
<dbReference type="InterPro" id="IPR000847">
    <property type="entry name" value="LysR_HTH_N"/>
</dbReference>
<dbReference type="CDD" id="cd05466">
    <property type="entry name" value="PBP2_LTTR_substrate"/>
    <property type="match status" value="1"/>
</dbReference>
<gene>
    <name evidence="7" type="primary">cynR_4</name>
    <name evidence="7" type="ORF">NRB56_64220</name>
</gene>
<keyword evidence="2" id="KW-0805">Transcription regulation</keyword>
<evidence type="ECO:0000256" key="3">
    <source>
        <dbReference type="ARBA" id="ARBA00023125"/>
    </source>
</evidence>
<comment type="similarity">
    <text evidence="1">Belongs to the LysR transcriptional regulatory family.</text>
</comment>
<dbReference type="PRINTS" id="PR00039">
    <property type="entry name" value="HTHLYSR"/>
</dbReference>
<evidence type="ECO:0000256" key="1">
    <source>
        <dbReference type="ARBA" id="ARBA00009437"/>
    </source>
</evidence>
<dbReference type="Gene3D" id="3.40.190.290">
    <property type="match status" value="1"/>
</dbReference>
<evidence type="ECO:0000256" key="2">
    <source>
        <dbReference type="ARBA" id="ARBA00023015"/>
    </source>
</evidence>
<keyword evidence="8" id="KW-1185">Reference proteome</keyword>
<evidence type="ECO:0000259" key="6">
    <source>
        <dbReference type="PROSITE" id="PS50931"/>
    </source>
</evidence>
<evidence type="ECO:0000256" key="5">
    <source>
        <dbReference type="ARBA" id="ARBA00023163"/>
    </source>
</evidence>
<comment type="caution">
    <text evidence="7">The sequence shown here is derived from an EMBL/GenBank/DDBJ whole genome shotgun (WGS) entry which is preliminary data.</text>
</comment>
<dbReference type="PANTHER" id="PTHR30346">
    <property type="entry name" value="TRANSCRIPTIONAL DUAL REGULATOR HCAR-RELATED"/>
    <property type="match status" value="1"/>
</dbReference>
<dbReference type="SUPFAM" id="SSF46785">
    <property type="entry name" value="Winged helix' DNA-binding domain"/>
    <property type="match status" value="1"/>
</dbReference>
<dbReference type="AlphaFoldDB" id="A0A7K0DZ31"/>
<proteinExistence type="inferred from homology"/>
<dbReference type="Gene3D" id="1.10.10.10">
    <property type="entry name" value="Winged helix-like DNA-binding domain superfamily/Winged helix DNA-binding domain"/>
    <property type="match status" value="1"/>
</dbReference>
<keyword evidence="3" id="KW-0238">DNA-binding</keyword>
<dbReference type="RefSeq" id="WP_153348077.1">
    <property type="nucleotide sequence ID" value="NZ_WEGI01000015.1"/>
</dbReference>
<evidence type="ECO:0000313" key="7">
    <source>
        <dbReference type="EMBL" id="MQY30818.1"/>
    </source>
</evidence>
<evidence type="ECO:0000256" key="4">
    <source>
        <dbReference type="ARBA" id="ARBA00023159"/>
    </source>
</evidence>
<dbReference type="Pfam" id="PF00126">
    <property type="entry name" value="HTH_1"/>
    <property type="match status" value="1"/>
</dbReference>
<name>A0A7K0DZ31_9NOCA</name>
<dbReference type="OrthoDB" id="3176554at2"/>
<dbReference type="InterPro" id="IPR005119">
    <property type="entry name" value="LysR_subst-bd"/>
</dbReference>
<dbReference type="GO" id="GO:0032993">
    <property type="term" value="C:protein-DNA complex"/>
    <property type="evidence" value="ECO:0007669"/>
    <property type="project" value="TreeGrafter"/>
</dbReference>
<protein>
    <submittedName>
        <fullName evidence="7">HTH-type transcriptional regulator CynR</fullName>
    </submittedName>
</protein>
<dbReference type="Pfam" id="PF03466">
    <property type="entry name" value="LysR_substrate"/>
    <property type="match status" value="1"/>
</dbReference>